<keyword evidence="5" id="KW-1185">Reference proteome</keyword>
<protein>
    <recommendedName>
        <fullName evidence="3">AAA+ ATPase domain-containing protein</fullName>
    </recommendedName>
</protein>
<dbReference type="InterPro" id="IPR003959">
    <property type="entry name" value="ATPase_AAA_core"/>
</dbReference>
<evidence type="ECO:0000256" key="1">
    <source>
        <dbReference type="ARBA" id="ARBA00022741"/>
    </source>
</evidence>
<dbReference type="InterPro" id="IPR003593">
    <property type="entry name" value="AAA+_ATPase"/>
</dbReference>
<dbReference type="PANTHER" id="PTHR23077">
    <property type="entry name" value="AAA-FAMILY ATPASE"/>
    <property type="match status" value="1"/>
</dbReference>
<dbReference type="InterPro" id="IPR050168">
    <property type="entry name" value="AAA_ATPase_domain"/>
</dbReference>
<comment type="caution">
    <text evidence="4">The sequence shown here is derived from an EMBL/GenBank/DDBJ whole genome shotgun (WGS) entry which is preliminary data.</text>
</comment>
<feature type="domain" description="AAA+ ATPase" evidence="3">
    <location>
        <begin position="320"/>
        <end position="470"/>
    </location>
</feature>
<dbReference type="EMBL" id="JANCYW010000011">
    <property type="protein sequence ID" value="KAK4537286.1"/>
    <property type="molecule type" value="Genomic_DNA"/>
</dbReference>
<dbReference type="InterPro" id="IPR027417">
    <property type="entry name" value="P-loop_NTPase"/>
</dbReference>
<keyword evidence="2" id="KW-0067">ATP-binding</keyword>
<dbReference type="Gene3D" id="1.10.8.60">
    <property type="match status" value="1"/>
</dbReference>
<dbReference type="Proteomes" id="UP001301350">
    <property type="component" value="Unassembled WGS sequence"/>
</dbReference>
<dbReference type="SUPFAM" id="SSF52540">
    <property type="entry name" value="P-loop containing nucleoside triphosphate hydrolases"/>
    <property type="match status" value="2"/>
</dbReference>
<evidence type="ECO:0000313" key="4">
    <source>
        <dbReference type="EMBL" id="KAK4537286.1"/>
    </source>
</evidence>
<evidence type="ECO:0000259" key="3">
    <source>
        <dbReference type="SMART" id="SM00382"/>
    </source>
</evidence>
<dbReference type="GO" id="GO:0005524">
    <property type="term" value="F:ATP binding"/>
    <property type="evidence" value="ECO:0007669"/>
    <property type="project" value="UniProtKB-KW"/>
</dbReference>
<reference evidence="4 5" key="1">
    <citation type="submission" date="2022-07" db="EMBL/GenBank/DDBJ databases">
        <title>Genome-wide signatures of adaptation to extreme environments.</title>
        <authorList>
            <person name="Cho C.H."/>
            <person name="Yoon H.S."/>
        </authorList>
    </citation>
    <scope>NUCLEOTIDE SEQUENCE [LARGE SCALE GENOMIC DNA]</scope>
    <source>
        <strain evidence="4 5">DBV 063 E5</strain>
    </source>
</reference>
<accession>A0AAV9IYS1</accession>
<dbReference type="AlphaFoldDB" id="A0AAV9IYS1"/>
<proteinExistence type="predicted"/>
<dbReference type="SMART" id="SM00382">
    <property type="entry name" value="AAA"/>
    <property type="match status" value="2"/>
</dbReference>
<sequence>MTQGQAAPPWWFVATDEYRRVCEWLAASGRADDTPWTTLADRCLLLYGARGCGKTELARQACRARGLSHQLVSCANDILGRAPGEAERLLCAAVQDARADVVILDEVEAVFAEAPTGGVLRGSAAEDAAMVDAAESDYDVPLSDEARARAAEAALMARADDIRLRLQQTLASVLRWTSSSAPDGHRCLAIATAGYRVPLCERAMQVPLPRWESRHAYLATLQQPTWLADATAGYSFADLRDAARRLARMCQRHGKIVEPAALLPHLEAPSVLRGSRVLWWRPSGARTPPRLYGETTRQHYATLCRLTAGLRDTDASASPAVFGVLLYGPSGNGKSILAEALAHPCNTAATGAIPAANVLCVDAAEIVSAVVGEAEQAIHQVFELAHALRECVLFFDHLEALVPARTADRASGVHDRILSVVLQALDGFHSGRGRRSRILVVAATEVRQRIDRAVLRPGRLELHLEVRAPGAAARREALLDRVSAMQRAGVPTVDAAWAERMAQRTAGASMAAVLQQADQVLWGYLRSQRARATNAEQPEAR</sequence>
<dbReference type="CDD" id="cd00009">
    <property type="entry name" value="AAA"/>
    <property type="match status" value="1"/>
</dbReference>
<dbReference type="Gene3D" id="3.40.50.300">
    <property type="entry name" value="P-loop containing nucleotide triphosphate hydrolases"/>
    <property type="match status" value="2"/>
</dbReference>
<dbReference type="PANTHER" id="PTHR23077:SF171">
    <property type="entry name" value="NUCLEAR VALOSIN-CONTAINING PROTEIN-LIKE"/>
    <property type="match status" value="1"/>
</dbReference>
<feature type="domain" description="AAA+ ATPase" evidence="3">
    <location>
        <begin position="40"/>
        <end position="160"/>
    </location>
</feature>
<evidence type="ECO:0000313" key="5">
    <source>
        <dbReference type="Proteomes" id="UP001301350"/>
    </source>
</evidence>
<organism evidence="4 5">
    <name type="scientific">Cyanidium caldarium</name>
    <name type="common">Red alga</name>
    <dbReference type="NCBI Taxonomy" id="2771"/>
    <lineage>
        <taxon>Eukaryota</taxon>
        <taxon>Rhodophyta</taxon>
        <taxon>Bangiophyceae</taxon>
        <taxon>Cyanidiales</taxon>
        <taxon>Cyanidiaceae</taxon>
        <taxon>Cyanidium</taxon>
    </lineage>
</organism>
<dbReference type="GO" id="GO:0016887">
    <property type="term" value="F:ATP hydrolysis activity"/>
    <property type="evidence" value="ECO:0007669"/>
    <property type="project" value="InterPro"/>
</dbReference>
<evidence type="ECO:0000256" key="2">
    <source>
        <dbReference type="ARBA" id="ARBA00022840"/>
    </source>
</evidence>
<name>A0AAV9IYS1_CYACA</name>
<keyword evidence="1" id="KW-0547">Nucleotide-binding</keyword>
<dbReference type="Pfam" id="PF00004">
    <property type="entry name" value="AAA"/>
    <property type="match status" value="2"/>
</dbReference>
<gene>
    <name evidence="4" type="ORF">CDCA_CDCA11G3311</name>
</gene>